<keyword evidence="2" id="KW-0285">Flavoprotein</keyword>
<dbReference type="EMBL" id="CAJRGZ010000019">
    <property type="protein sequence ID" value="CAG5166828.1"/>
    <property type="molecule type" value="Genomic_DNA"/>
</dbReference>
<dbReference type="Gene3D" id="3.30.465.10">
    <property type="match status" value="1"/>
</dbReference>
<evidence type="ECO:0000259" key="5">
    <source>
        <dbReference type="PROSITE" id="PS51387"/>
    </source>
</evidence>
<feature type="domain" description="FAD-binding PCMH-type" evidence="5">
    <location>
        <begin position="1"/>
        <end position="144"/>
    </location>
</feature>
<keyword evidence="4" id="KW-0560">Oxidoreductase</keyword>
<dbReference type="SUPFAM" id="SSF56176">
    <property type="entry name" value="FAD-binding/transporter-associated domain-like"/>
    <property type="match status" value="1"/>
</dbReference>
<dbReference type="Gene3D" id="3.40.462.20">
    <property type="match status" value="1"/>
</dbReference>
<proteinExistence type="inferred from homology"/>
<dbReference type="PANTHER" id="PTHR42973:SF53">
    <property type="entry name" value="FAD-BINDING PCMH-TYPE DOMAIN-CONTAINING PROTEIN-RELATED"/>
    <property type="match status" value="1"/>
</dbReference>
<protein>
    <recommendedName>
        <fullName evidence="5">FAD-binding PCMH-type domain-containing protein</fullName>
    </recommendedName>
</protein>
<dbReference type="GeneID" id="67018931"/>
<sequence>MRGGGHMPISDAANINSTGVLISSTNLNTLELSEDGETMSIGPGPRWGDVFNYLEFTNKTVIGGRLAPVGVPGLLLGGGISWYSVKHGLASSEGKIKAYEAVLADGTIATITANSTYSDLYWALGGGGNSFALITRFDLQTFPSITPLLADAHYGSTNETRDAYLAAVLNMALTNDEDLDSTIIPVCRWGPSSTAPSYESTLFYNDTSAPTSGPLTEFIYGNTTGLKALNGTSTMRPVSLARYGRAMRSAFKDGAQSHGLRQKFRVVSIKANAEALKIVHDTFFNSLAESGLANKVPNFFAGVAFNIVNREMVARSARLPQNIPLEPAFWVEEAISWGSEGEFDGEIADWVKTVNEDIERKLEEVDGLNRYIYLNDADKGQKVFESYGSESVERLRMARAKYDPERVFTDLMPGGWKVEHADV</sequence>
<evidence type="ECO:0000256" key="1">
    <source>
        <dbReference type="ARBA" id="ARBA00005466"/>
    </source>
</evidence>
<dbReference type="GO" id="GO:0016491">
    <property type="term" value="F:oxidoreductase activity"/>
    <property type="evidence" value="ECO:0007669"/>
    <property type="project" value="UniProtKB-KW"/>
</dbReference>
<accession>A0A8J2IAG9</accession>
<reference evidence="6" key="1">
    <citation type="submission" date="2021-05" db="EMBL/GenBank/DDBJ databases">
        <authorList>
            <person name="Stam R."/>
        </authorList>
    </citation>
    <scope>NUCLEOTIDE SEQUENCE</scope>
    <source>
        <strain evidence="6">CS162</strain>
    </source>
</reference>
<evidence type="ECO:0000256" key="3">
    <source>
        <dbReference type="ARBA" id="ARBA00022827"/>
    </source>
</evidence>
<dbReference type="PANTHER" id="PTHR42973">
    <property type="entry name" value="BINDING OXIDOREDUCTASE, PUTATIVE (AFU_ORTHOLOGUE AFUA_1G17690)-RELATED"/>
    <property type="match status" value="1"/>
</dbReference>
<comment type="caution">
    <text evidence="6">The sequence shown here is derived from an EMBL/GenBank/DDBJ whole genome shotgun (WGS) entry which is preliminary data.</text>
</comment>
<dbReference type="InterPro" id="IPR016169">
    <property type="entry name" value="FAD-bd_PCMH_sub2"/>
</dbReference>
<dbReference type="OrthoDB" id="2151789at2759"/>
<evidence type="ECO:0000256" key="4">
    <source>
        <dbReference type="ARBA" id="ARBA00023002"/>
    </source>
</evidence>
<dbReference type="InterPro" id="IPR006094">
    <property type="entry name" value="Oxid_FAD_bind_N"/>
</dbReference>
<dbReference type="PROSITE" id="PS51387">
    <property type="entry name" value="FAD_PCMH"/>
    <property type="match status" value="1"/>
</dbReference>
<dbReference type="Proteomes" id="UP000676310">
    <property type="component" value="Unassembled WGS sequence"/>
</dbReference>
<evidence type="ECO:0000313" key="7">
    <source>
        <dbReference type="Proteomes" id="UP000676310"/>
    </source>
</evidence>
<keyword evidence="7" id="KW-1185">Reference proteome</keyword>
<dbReference type="AlphaFoldDB" id="A0A8J2IAG9"/>
<dbReference type="InterPro" id="IPR036318">
    <property type="entry name" value="FAD-bd_PCMH-like_sf"/>
</dbReference>
<dbReference type="InterPro" id="IPR016166">
    <property type="entry name" value="FAD-bd_PCMH"/>
</dbReference>
<evidence type="ECO:0000256" key="2">
    <source>
        <dbReference type="ARBA" id="ARBA00022630"/>
    </source>
</evidence>
<dbReference type="GO" id="GO:0071949">
    <property type="term" value="F:FAD binding"/>
    <property type="evidence" value="ECO:0007669"/>
    <property type="project" value="InterPro"/>
</dbReference>
<dbReference type="RefSeq" id="XP_043170543.1">
    <property type="nucleotide sequence ID" value="XM_043314608.1"/>
</dbReference>
<comment type="similarity">
    <text evidence="1">Belongs to the oxygen-dependent FAD-linked oxidoreductase family.</text>
</comment>
<keyword evidence="3" id="KW-0274">FAD</keyword>
<dbReference type="Pfam" id="PF01565">
    <property type="entry name" value="FAD_binding_4"/>
    <property type="match status" value="1"/>
</dbReference>
<evidence type="ECO:0000313" key="6">
    <source>
        <dbReference type="EMBL" id="CAG5166828.1"/>
    </source>
</evidence>
<name>A0A8J2IAG9_9PLEO</name>
<gene>
    <name evidence="6" type="ORF">ALTATR162_LOCUS6982</name>
</gene>
<organism evidence="6 7">
    <name type="scientific">Alternaria atra</name>
    <dbReference type="NCBI Taxonomy" id="119953"/>
    <lineage>
        <taxon>Eukaryota</taxon>
        <taxon>Fungi</taxon>
        <taxon>Dikarya</taxon>
        <taxon>Ascomycota</taxon>
        <taxon>Pezizomycotina</taxon>
        <taxon>Dothideomycetes</taxon>
        <taxon>Pleosporomycetidae</taxon>
        <taxon>Pleosporales</taxon>
        <taxon>Pleosporineae</taxon>
        <taxon>Pleosporaceae</taxon>
        <taxon>Alternaria</taxon>
        <taxon>Alternaria sect. Ulocladioides</taxon>
    </lineage>
</organism>
<dbReference type="InterPro" id="IPR050416">
    <property type="entry name" value="FAD-linked_Oxidoreductase"/>
</dbReference>